<evidence type="ECO:0000313" key="1">
    <source>
        <dbReference type="EMBL" id="MEB8514713.1"/>
    </source>
</evidence>
<accession>A0ABU6FRN0</accession>
<keyword evidence="2" id="KW-1185">Reference proteome</keyword>
<organism evidence="1 2">
    <name type="scientific">Acidithiobacillus ferriphilus</name>
    <dbReference type="NCBI Taxonomy" id="1689834"/>
    <lineage>
        <taxon>Bacteria</taxon>
        <taxon>Pseudomonadati</taxon>
        <taxon>Pseudomonadota</taxon>
        <taxon>Acidithiobacillia</taxon>
        <taxon>Acidithiobacillales</taxon>
        <taxon>Acidithiobacillaceae</taxon>
        <taxon>Acidithiobacillus</taxon>
    </lineage>
</organism>
<dbReference type="Proteomes" id="UP001308776">
    <property type="component" value="Unassembled WGS sequence"/>
</dbReference>
<evidence type="ECO:0000313" key="2">
    <source>
        <dbReference type="Proteomes" id="UP001308776"/>
    </source>
</evidence>
<reference evidence="1 2" key="1">
    <citation type="submission" date="2022-11" db="EMBL/GenBank/DDBJ databases">
        <title>Comparative genomics analysis of Acidithiobacillus ferriphilus.</title>
        <authorList>
            <person name="Ma L."/>
        </authorList>
    </citation>
    <scope>NUCLEOTIDE SEQUENCE [LARGE SCALE GENOMIC DNA]</scope>
    <source>
        <strain evidence="1 2">DY15</strain>
    </source>
</reference>
<sequence length="125" mass="13986">MNNVALKTDIVTIPTQRVRPMRLILRNGYPYPYPPQTSEVEDETHSANAGGITLELPGVVHFEWLHTVTVEFENDDAFEHAQRITGWTTWSPRVLEAKTSAADGYQHPAIIAGDFAYCGFNLVAE</sequence>
<dbReference type="EMBL" id="JAQGFR010000228">
    <property type="protein sequence ID" value="MEB8514713.1"/>
    <property type="molecule type" value="Genomic_DNA"/>
</dbReference>
<comment type="caution">
    <text evidence="1">The sequence shown here is derived from an EMBL/GenBank/DDBJ whole genome shotgun (WGS) entry which is preliminary data.</text>
</comment>
<name>A0ABU6FRN0_9PROT</name>
<proteinExistence type="predicted"/>
<gene>
    <name evidence="1" type="ORF">OW717_11775</name>
</gene>
<dbReference type="RefSeq" id="WP_325801501.1">
    <property type="nucleotide sequence ID" value="NZ_JAQGFR010000228.1"/>
</dbReference>
<protein>
    <submittedName>
        <fullName evidence="1">Uncharacterized protein</fullName>
    </submittedName>
</protein>